<comment type="caution">
    <text evidence="2">The sequence shown here is derived from an EMBL/GenBank/DDBJ whole genome shotgun (WGS) entry which is preliminary data.</text>
</comment>
<name>A0AAD9D5J8_9STRA</name>
<evidence type="ECO:0000313" key="3">
    <source>
        <dbReference type="Proteomes" id="UP001224775"/>
    </source>
</evidence>
<evidence type="ECO:0000313" key="2">
    <source>
        <dbReference type="EMBL" id="KAK1734622.1"/>
    </source>
</evidence>
<proteinExistence type="predicted"/>
<organism evidence="2 3">
    <name type="scientific">Skeletonema marinoi</name>
    <dbReference type="NCBI Taxonomy" id="267567"/>
    <lineage>
        <taxon>Eukaryota</taxon>
        <taxon>Sar</taxon>
        <taxon>Stramenopiles</taxon>
        <taxon>Ochrophyta</taxon>
        <taxon>Bacillariophyta</taxon>
        <taxon>Coscinodiscophyceae</taxon>
        <taxon>Thalassiosirophycidae</taxon>
        <taxon>Thalassiosirales</taxon>
        <taxon>Skeletonemataceae</taxon>
        <taxon>Skeletonema</taxon>
        <taxon>Skeletonema marinoi-dohrnii complex</taxon>
    </lineage>
</organism>
<accession>A0AAD9D5J8</accession>
<feature type="region of interest" description="Disordered" evidence="1">
    <location>
        <begin position="78"/>
        <end position="108"/>
    </location>
</feature>
<protein>
    <submittedName>
        <fullName evidence="2">Uncharacterized protein</fullName>
    </submittedName>
</protein>
<dbReference type="Proteomes" id="UP001224775">
    <property type="component" value="Unassembled WGS sequence"/>
</dbReference>
<reference evidence="2" key="1">
    <citation type="submission" date="2023-06" db="EMBL/GenBank/DDBJ databases">
        <title>Survivors Of The Sea: Transcriptome response of Skeletonema marinoi to long-term dormancy.</title>
        <authorList>
            <person name="Pinder M.I.M."/>
            <person name="Kourtchenko O."/>
            <person name="Robertson E.K."/>
            <person name="Larsson T."/>
            <person name="Maumus F."/>
            <person name="Osuna-Cruz C.M."/>
            <person name="Vancaester E."/>
            <person name="Stenow R."/>
            <person name="Vandepoele K."/>
            <person name="Ploug H."/>
            <person name="Bruchert V."/>
            <person name="Godhe A."/>
            <person name="Topel M."/>
        </authorList>
    </citation>
    <scope>NUCLEOTIDE SEQUENCE</scope>
    <source>
        <strain evidence="2">R05AC</strain>
    </source>
</reference>
<keyword evidence="3" id="KW-1185">Reference proteome</keyword>
<gene>
    <name evidence="2" type="ORF">QTG54_014495</name>
</gene>
<sequence length="108" mass="12341">MSAQHWQHFRSSSSPRFDASLPIHAAEYERQRRKQECSWKSIFCCLKILGGKPTSRTSTTADVRRRQTQIALLRSTNTDDSFGYNFDEHQPPPKAQLSASSESSDHID</sequence>
<evidence type="ECO:0000256" key="1">
    <source>
        <dbReference type="SAM" id="MobiDB-lite"/>
    </source>
</evidence>
<dbReference type="AlphaFoldDB" id="A0AAD9D5J8"/>
<dbReference type="EMBL" id="JATAAI010000037">
    <property type="protein sequence ID" value="KAK1734622.1"/>
    <property type="molecule type" value="Genomic_DNA"/>
</dbReference>